<dbReference type="InterPro" id="IPR050678">
    <property type="entry name" value="DNA_Partitioning_ATPase"/>
</dbReference>
<dbReference type="InterPro" id="IPR027417">
    <property type="entry name" value="P-loop_NTPase"/>
</dbReference>
<keyword evidence="3" id="KW-1185">Reference proteome</keyword>
<dbReference type="AlphaFoldDB" id="A0A402CBF7"/>
<dbReference type="RefSeq" id="WP_124393102.1">
    <property type="nucleotide sequence ID" value="NZ_BHYM01000038.1"/>
</dbReference>
<feature type="domain" description="AAA" evidence="1">
    <location>
        <begin position="3"/>
        <end position="41"/>
    </location>
</feature>
<dbReference type="Gene3D" id="3.40.50.300">
    <property type="entry name" value="P-loop containing nucleotide triphosphate hydrolases"/>
    <property type="match status" value="1"/>
</dbReference>
<dbReference type="OrthoDB" id="128708at2"/>
<proteinExistence type="predicted"/>
<dbReference type="CDD" id="cd02042">
    <property type="entry name" value="ParAB_family"/>
    <property type="match status" value="1"/>
</dbReference>
<gene>
    <name evidence="2" type="ORF">Rhow_004579</name>
</gene>
<comment type="caution">
    <text evidence="2">The sequence shown here is derived from an EMBL/GenBank/DDBJ whole genome shotgun (WGS) entry which is preliminary data.</text>
</comment>
<evidence type="ECO:0000259" key="1">
    <source>
        <dbReference type="Pfam" id="PF13614"/>
    </source>
</evidence>
<dbReference type="Proteomes" id="UP000287519">
    <property type="component" value="Unassembled WGS sequence"/>
</dbReference>
<dbReference type="SUPFAM" id="SSF52540">
    <property type="entry name" value="P-loop containing nucleoside triphosphate hydrolases"/>
    <property type="match status" value="1"/>
</dbReference>
<dbReference type="PANTHER" id="PTHR13696">
    <property type="entry name" value="P-LOOP CONTAINING NUCLEOSIDE TRIPHOSPHATE HYDROLASE"/>
    <property type="match status" value="1"/>
</dbReference>
<dbReference type="InterPro" id="IPR025669">
    <property type="entry name" value="AAA_dom"/>
</dbReference>
<evidence type="ECO:0000313" key="3">
    <source>
        <dbReference type="Proteomes" id="UP000287519"/>
    </source>
</evidence>
<dbReference type="PIRSF" id="PIRSF009320">
    <property type="entry name" value="Nuc_binding_HP_1000"/>
    <property type="match status" value="1"/>
</dbReference>
<organism evidence="2 3">
    <name type="scientific">Rhodococcus wratislaviensis</name>
    <name type="common">Tsukamurella wratislaviensis</name>
    <dbReference type="NCBI Taxonomy" id="44752"/>
    <lineage>
        <taxon>Bacteria</taxon>
        <taxon>Bacillati</taxon>
        <taxon>Actinomycetota</taxon>
        <taxon>Actinomycetes</taxon>
        <taxon>Mycobacteriales</taxon>
        <taxon>Nocardiaceae</taxon>
        <taxon>Rhodococcus</taxon>
    </lineage>
</organism>
<name>A0A402CBF7_RHOWR</name>
<accession>A0A402CBF7</accession>
<evidence type="ECO:0000313" key="2">
    <source>
        <dbReference type="EMBL" id="GCE40936.1"/>
    </source>
</evidence>
<dbReference type="EMBL" id="BHYM01000038">
    <property type="protein sequence ID" value="GCE40936.1"/>
    <property type="molecule type" value="Genomic_DNA"/>
</dbReference>
<dbReference type="PANTHER" id="PTHR13696:SF96">
    <property type="entry name" value="COBQ_COBB_MIND_PARA NUCLEOTIDE BINDING DOMAIN-CONTAINING PROTEIN"/>
    <property type="match status" value="1"/>
</dbReference>
<sequence length="212" mass="22887">MLVITTLNLKGGSSKTTSAAFIAHALHESGLKVLAVDADGENESLLQWGSLGEWPFPTIGMAVPNLHRQLPGIANGKYDAVVIDTPPMKEQRSIVLSAARLATHVVCPMAPTPMEYNRLPAVRQLLVDVAELRDGDAPAFAVLFTRTISNAASTEVYREMVAEDGDYVLKPTVGRLERYAQAFGMPIENALNSAYGDAVIELLDLDVQKEIA</sequence>
<dbReference type="Pfam" id="PF13614">
    <property type="entry name" value="AAA_31"/>
    <property type="match status" value="1"/>
</dbReference>
<reference evidence="2 3" key="1">
    <citation type="submission" date="2018-11" db="EMBL/GenBank/DDBJ databases">
        <title>Microbial catabolism of amino acid.</title>
        <authorList>
            <person name="Hibi M."/>
            <person name="Ogawa J."/>
        </authorList>
    </citation>
    <scope>NUCLEOTIDE SEQUENCE [LARGE SCALE GENOMIC DNA]</scope>
    <source>
        <strain evidence="2 3">C31-06</strain>
    </source>
</reference>
<protein>
    <submittedName>
        <fullName evidence="2">Chromosome (Plasmid) partitioning protein ParA</fullName>
    </submittedName>
</protein>